<organism evidence="2 3">
    <name type="scientific">Cyphellophora attinorum</name>
    <dbReference type="NCBI Taxonomy" id="1664694"/>
    <lineage>
        <taxon>Eukaryota</taxon>
        <taxon>Fungi</taxon>
        <taxon>Dikarya</taxon>
        <taxon>Ascomycota</taxon>
        <taxon>Pezizomycotina</taxon>
        <taxon>Eurotiomycetes</taxon>
        <taxon>Chaetothyriomycetidae</taxon>
        <taxon>Chaetothyriales</taxon>
        <taxon>Cyphellophoraceae</taxon>
        <taxon>Cyphellophora</taxon>
    </lineage>
</organism>
<feature type="compositionally biased region" description="Acidic residues" evidence="1">
    <location>
        <begin position="55"/>
        <end position="73"/>
    </location>
</feature>
<evidence type="ECO:0000256" key="1">
    <source>
        <dbReference type="SAM" id="MobiDB-lite"/>
    </source>
</evidence>
<comment type="caution">
    <text evidence="2">The sequence shown here is derived from an EMBL/GenBank/DDBJ whole genome shotgun (WGS) entry which is preliminary data.</text>
</comment>
<feature type="compositionally biased region" description="Polar residues" evidence="1">
    <location>
        <begin position="32"/>
        <end position="46"/>
    </location>
</feature>
<dbReference type="AlphaFoldDB" id="A0A0N1H8S3"/>
<reference evidence="2 3" key="1">
    <citation type="submission" date="2015-06" db="EMBL/GenBank/DDBJ databases">
        <title>Draft genome of the ant-associated black yeast Phialophora attae CBS 131958.</title>
        <authorList>
            <person name="Moreno L.F."/>
            <person name="Stielow B.J."/>
            <person name="de Hoog S."/>
            <person name="Vicente V.A."/>
            <person name="Weiss V.A."/>
            <person name="de Vries M."/>
            <person name="Cruz L.M."/>
            <person name="Souza E.M."/>
        </authorList>
    </citation>
    <scope>NUCLEOTIDE SEQUENCE [LARGE SCALE GENOMIC DNA]</scope>
    <source>
        <strain evidence="2 3">CBS 131958</strain>
    </source>
</reference>
<dbReference type="InterPro" id="IPR053221">
    <property type="entry name" value="Burnettramic_acid_biosynth"/>
</dbReference>
<dbReference type="EMBL" id="LFJN01000005">
    <property type="protein sequence ID" value="KPI43497.1"/>
    <property type="molecule type" value="Genomic_DNA"/>
</dbReference>
<dbReference type="PANTHER" id="PTHR38887:SF1">
    <property type="entry name" value="RAS MODIFICATION PROTEIN ERF4"/>
    <property type="match status" value="1"/>
</dbReference>
<gene>
    <name evidence="2" type="ORF">AB675_6677</name>
</gene>
<dbReference type="VEuPathDB" id="FungiDB:AB675_6677"/>
<evidence type="ECO:0000313" key="3">
    <source>
        <dbReference type="Proteomes" id="UP000038010"/>
    </source>
</evidence>
<name>A0A0N1H8S3_9EURO</name>
<evidence type="ECO:0000313" key="2">
    <source>
        <dbReference type="EMBL" id="KPI43497.1"/>
    </source>
</evidence>
<dbReference type="OrthoDB" id="3433125at2759"/>
<proteinExistence type="predicted"/>
<dbReference type="RefSeq" id="XP_018003460.1">
    <property type="nucleotide sequence ID" value="XM_018146984.1"/>
</dbReference>
<dbReference type="Proteomes" id="UP000038010">
    <property type="component" value="Unassembled WGS sequence"/>
</dbReference>
<dbReference type="PANTHER" id="PTHR38887">
    <property type="entry name" value="CHROMOSOME 21, WHOLE GENOME SHOTGUN SEQUENCE"/>
    <property type="match status" value="1"/>
</dbReference>
<accession>A0A0N1H8S3</accession>
<feature type="region of interest" description="Disordered" evidence="1">
    <location>
        <begin position="21"/>
        <end position="86"/>
    </location>
</feature>
<dbReference type="GeneID" id="28738864"/>
<keyword evidence="3" id="KW-1185">Reference proteome</keyword>
<protein>
    <submittedName>
        <fullName evidence="2">Uncharacterized protein</fullName>
    </submittedName>
</protein>
<sequence>MIKKFITKGIASGVGAVAEARAERKERKANALSGTSSTGELSNTTSRDSKKADDDSSDSEDEIELAWELDEASEQLQPPSYDEATSEDLNTVVQSFLRTQEKSQGVPGVASQQYKPLSAPVILPQRRPKNKQRGFVRAYPPILQECAGIDQDAFFQFLTAFDKASRASPVYDVINLASFVVGWVPNPIAMAVSIAVTTANRTAQEIHSRVTRNRFLDDINEKWLKPKGLYCLIMTYKPDAPTIIETDVTSTDQALARYTSEDRPEWRKNLAKIRLTSGKTSGEAALPEAAPLIYPAIDAAASSTSQEKQNFLKSSGEFMGTYLDRRAQAMHATDNPDSKLAAPEAQRQFKSKYADPNHPIHSGTVFGLLTAGKFDPVRAKRRHKAQRRAVRRGIQLNEEDLQAAEMGKRLPYERGGRRKGIIGSGVAVVRKTLQQDLLYLTIVNMPSDSELAEIRQELERAQSK</sequence>